<accession>A0A4R8ITC7</accession>
<dbReference type="Proteomes" id="UP000294914">
    <property type="component" value="Unassembled WGS sequence"/>
</dbReference>
<dbReference type="SMART" id="SM00278">
    <property type="entry name" value="HhH1"/>
    <property type="match status" value="2"/>
</dbReference>
<name>A0A4R8ITC7_9GAMM</name>
<evidence type="ECO:0000313" key="4">
    <source>
        <dbReference type="Proteomes" id="UP000294914"/>
    </source>
</evidence>
<evidence type="ECO:0000259" key="2">
    <source>
        <dbReference type="SMART" id="SM00278"/>
    </source>
</evidence>
<dbReference type="InterPro" id="IPR010994">
    <property type="entry name" value="RuvA_2-like"/>
</dbReference>
<dbReference type="Gene3D" id="1.10.150.280">
    <property type="entry name" value="AF1531-like domain"/>
    <property type="match status" value="1"/>
</dbReference>
<proteinExistence type="predicted"/>
<dbReference type="Pfam" id="PF12836">
    <property type="entry name" value="HHH_3"/>
    <property type="match status" value="1"/>
</dbReference>
<keyword evidence="1" id="KW-0732">Signal</keyword>
<feature type="signal peptide" evidence="1">
    <location>
        <begin position="1"/>
        <end position="22"/>
    </location>
</feature>
<dbReference type="InterPro" id="IPR004509">
    <property type="entry name" value="Competence_ComEA_HhH"/>
</dbReference>
<dbReference type="GO" id="GO:0003677">
    <property type="term" value="F:DNA binding"/>
    <property type="evidence" value="ECO:0007669"/>
    <property type="project" value="InterPro"/>
</dbReference>
<feature type="domain" description="Helix-hairpin-helix DNA-binding motif class 1" evidence="2">
    <location>
        <begin position="64"/>
        <end position="83"/>
    </location>
</feature>
<gene>
    <name evidence="3" type="ORF">EDC23_1035</name>
</gene>
<feature type="chain" id="PRO_5020446597" evidence="1">
    <location>
        <begin position="23"/>
        <end position="97"/>
    </location>
</feature>
<protein>
    <submittedName>
        <fullName evidence="3">Competence protein ComEA</fullName>
    </submittedName>
</protein>
<dbReference type="RefSeq" id="WP_134081817.1">
    <property type="nucleotide sequence ID" value="NZ_SOQX01000002.1"/>
</dbReference>
<dbReference type="EMBL" id="SOQX01000002">
    <property type="protein sequence ID" value="TDY02660.1"/>
    <property type="molecule type" value="Genomic_DNA"/>
</dbReference>
<reference evidence="3 4" key="1">
    <citation type="submission" date="2019-03" db="EMBL/GenBank/DDBJ databases">
        <title>Genomic Encyclopedia of Type Strains, Phase IV (KMG-IV): sequencing the most valuable type-strain genomes for metagenomic binning, comparative biology and taxonomic classification.</title>
        <authorList>
            <person name="Goeker M."/>
        </authorList>
    </citation>
    <scope>NUCLEOTIDE SEQUENCE [LARGE SCALE GENOMIC DNA]</scope>
    <source>
        <strain evidence="3 4">DSM 16326</strain>
    </source>
</reference>
<keyword evidence="4" id="KW-1185">Reference proteome</keyword>
<dbReference type="PANTHER" id="PTHR21180:SF32">
    <property type="entry name" value="ENDONUCLEASE_EXONUCLEASE_PHOSPHATASE FAMILY DOMAIN-CONTAINING PROTEIN 1"/>
    <property type="match status" value="1"/>
</dbReference>
<dbReference type="AlphaFoldDB" id="A0A4R8ITC7"/>
<dbReference type="OrthoDB" id="7510573at2"/>
<dbReference type="PANTHER" id="PTHR21180">
    <property type="entry name" value="ENDONUCLEASE/EXONUCLEASE/PHOSPHATASE FAMILY DOMAIN-CONTAINING PROTEIN 1"/>
    <property type="match status" value="1"/>
</dbReference>
<sequence length="97" mass="10464">MKKLIQTLVLTLSMLSAGFAFAEPVNINSATAAELSANINGVGQKKAEAIIKYREEHGPFKQIEDLMKVQGVGPGIFAKNRENLKLASKQAALGHEE</sequence>
<feature type="domain" description="Helix-hairpin-helix DNA-binding motif class 1" evidence="2">
    <location>
        <begin position="34"/>
        <end position="53"/>
    </location>
</feature>
<dbReference type="GO" id="GO:0015627">
    <property type="term" value="C:type II protein secretion system complex"/>
    <property type="evidence" value="ECO:0007669"/>
    <property type="project" value="TreeGrafter"/>
</dbReference>
<dbReference type="GO" id="GO:0015628">
    <property type="term" value="P:protein secretion by the type II secretion system"/>
    <property type="evidence" value="ECO:0007669"/>
    <property type="project" value="TreeGrafter"/>
</dbReference>
<evidence type="ECO:0000313" key="3">
    <source>
        <dbReference type="EMBL" id="TDY02660.1"/>
    </source>
</evidence>
<dbReference type="GO" id="GO:0006281">
    <property type="term" value="P:DNA repair"/>
    <property type="evidence" value="ECO:0007669"/>
    <property type="project" value="InterPro"/>
</dbReference>
<dbReference type="SUPFAM" id="SSF47781">
    <property type="entry name" value="RuvA domain 2-like"/>
    <property type="match status" value="1"/>
</dbReference>
<evidence type="ECO:0000256" key="1">
    <source>
        <dbReference type="SAM" id="SignalP"/>
    </source>
</evidence>
<dbReference type="InterPro" id="IPR003583">
    <property type="entry name" value="Hlx-hairpin-Hlx_DNA-bd_motif"/>
</dbReference>
<dbReference type="InterPro" id="IPR051675">
    <property type="entry name" value="Endo/Exo/Phosphatase_dom_1"/>
</dbReference>
<comment type="caution">
    <text evidence="3">The sequence shown here is derived from an EMBL/GenBank/DDBJ whole genome shotgun (WGS) entry which is preliminary data.</text>
</comment>
<dbReference type="NCBIfam" id="TIGR00426">
    <property type="entry name" value="competence protein ComEA helix-hairpin-helix repeat region"/>
    <property type="match status" value="1"/>
</dbReference>
<organism evidence="3 4">
    <name type="scientific">Thiohalophilus thiocyanatoxydans</name>
    <dbReference type="NCBI Taxonomy" id="381308"/>
    <lineage>
        <taxon>Bacteria</taxon>
        <taxon>Pseudomonadati</taxon>
        <taxon>Pseudomonadota</taxon>
        <taxon>Gammaproteobacteria</taxon>
        <taxon>Thiohalomonadales</taxon>
        <taxon>Thiohalophilaceae</taxon>
        <taxon>Thiohalophilus</taxon>
    </lineage>
</organism>